<dbReference type="EMBL" id="CP001817">
    <property type="protein sequence ID" value="AEH39657.1"/>
    <property type="molecule type" value="Genomic_DNA"/>
</dbReference>
<evidence type="ECO:0000256" key="3">
    <source>
        <dbReference type="ARBA" id="ARBA00010178"/>
    </source>
</evidence>
<feature type="binding site" evidence="14 18">
    <location>
        <position position="361"/>
    </location>
    <ligand>
        <name>substrate</name>
    </ligand>
</feature>
<feature type="binding site" evidence="14 19">
    <location>
        <position position="420"/>
    </location>
    <ligand>
        <name>Zn(2+)</name>
        <dbReference type="ChEBI" id="CHEBI:29105"/>
    </ligand>
</feature>
<feature type="binding site" evidence="14 17">
    <location>
        <position position="189"/>
    </location>
    <ligand>
        <name>NAD(+)</name>
        <dbReference type="ChEBI" id="CHEBI:57540"/>
    </ligand>
</feature>
<keyword evidence="12 14" id="KW-0368">Histidine biosynthesis</keyword>
<evidence type="ECO:0000256" key="7">
    <source>
        <dbReference type="ARBA" id="ARBA00022605"/>
    </source>
</evidence>
<dbReference type="EC" id="1.1.1.23" evidence="5 14"/>
<evidence type="ECO:0000256" key="13">
    <source>
        <dbReference type="ARBA" id="ARBA00049489"/>
    </source>
</evidence>
<evidence type="ECO:0000256" key="2">
    <source>
        <dbReference type="ARBA" id="ARBA00004940"/>
    </source>
</evidence>
<feature type="binding site" evidence="14 18">
    <location>
        <position position="238"/>
    </location>
    <ligand>
        <name>substrate</name>
    </ligand>
</feature>
<evidence type="ECO:0000256" key="14">
    <source>
        <dbReference type="HAMAP-Rule" id="MF_01024"/>
    </source>
</evidence>
<keyword evidence="7 14" id="KW-0028">Amino-acid biosynthesis</keyword>
<dbReference type="GO" id="GO:0000105">
    <property type="term" value="P:L-histidine biosynthetic process"/>
    <property type="evidence" value="ECO:0007669"/>
    <property type="project" value="UniProtKB-UniRule"/>
</dbReference>
<dbReference type="FunFam" id="3.40.50.1980:FF:000002">
    <property type="entry name" value="Histidinol dehydrogenase, chloroplastic"/>
    <property type="match status" value="1"/>
</dbReference>
<dbReference type="GO" id="GO:0051287">
    <property type="term" value="F:NAD binding"/>
    <property type="evidence" value="ECO:0007669"/>
    <property type="project" value="InterPro"/>
</dbReference>
<feature type="active site" description="Proton acceptor" evidence="14 16">
    <location>
        <position position="327"/>
    </location>
</feature>
<comment type="cofactor">
    <cofactor evidence="14 19">
        <name>Zn(2+)</name>
        <dbReference type="ChEBI" id="CHEBI:29105"/>
    </cofactor>
    <text evidence="14 19">Binds 1 zinc ion per subunit.</text>
</comment>
<organism evidence="21 22">
    <name type="scientific">Buchnera aphidicola</name>
    <name type="common">Cinara tujafilina</name>
    <dbReference type="NCBI Taxonomy" id="261317"/>
    <lineage>
        <taxon>Bacteria</taxon>
        <taxon>Pseudomonadati</taxon>
        <taxon>Pseudomonadota</taxon>
        <taxon>Gammaproteobacteria</taxon>
        <taxon>Enterobacterales</taxon>
        <taxon>Erwiniaceae</taxon>
        <taxon>Buchnera</taxon>
    </lineage>
</organism>
<proteinExistence type="inferred from homology"/>
<sequence>MYKISKNIFNWDNMSIIEKINIITSVNNKKCEIQNKVFKILKDVEKHGDVALKKYTLKFDKIKLNDFFVSRKRLKKSSLLVKNDFKKAILMSFNNIQKFHKLQKIKDIDVNISSGIRCQRITTPIDSIGLYIPGGITPLISTVLMLSIPAKIAGCSNIVLCSPPPIKNEMLYAAKICGIKKILQLGGAQAIAALAFGTNTIHKVNKIFGPGNAFVTEAKIQARELVSGLSIDMPAGPSEVLIIADEFSNPEFIAADLLAQAEHDYNSQVMLLTSHKNLAYDVLFYLNKQIKNLSRKEYIISSWKNSKIIVTSSLEESFNISNQYAPEHLILHLQNARKYLSQIKNAGSIFIGSWTPESAGDYITGTNHVLPTYGYAKTYSGLSVLDFQKLITVQEISKISLKDLANNISILSKAEGLDAHDYAVSVRMNSWKFK</sequence>
<dbReference type="AlphaFoldDB" id="F7WZ07"/>
<dbReference type="Proteomes" id="UP000006811">
    <property type="component" value="Chromosome"/>
</dbReference>
<comment type="catalytic activity">
    <reaction evidence="13 14 15">
        <text>L-histidinol + 2 NAD(+) + H2O = L-histidine + 2 NADH + 3 H(+)</text>
        <dbReference type="Rhea" id="RHEA:20641"/>
        <dbReference type="ChEBI" id="CHEBI:15377"/>
        <dbReference type="ChEBI" id="CHEBI:15378"/>
        <dbReference type="ChEBI" id="CHEBI:57540"/>
        <dbReference type="ChEBI" id="CHEBI:57595"/>
        <dbReference type="ChEBI" id="CHEBI:57699"/>
        <dbReference type="ChEBI" id="CHEBI:57945"/>
        <dbReference type="EC" id="1.1.1.23"/>
    </reaction>
</comment>
<dbReference type="InterPro" id="IPR012131">
    <property type="entry name" value="Hstdl_DH"/>
</dbReference>
<evidence type="ECO:0000256" key="18">
    <source>
        <dbReference type="PIRSR" id="PIRSR000099-3"/>
    </source>
</evidence>
<keyword evidence="10 14" id="KW-0560">Oxidoreductase</keyword>
<dbReference type="SUPFAM" id="SSF53720">
    <property type="entry name" value="ALDH-like"/>
    <property type="match status" value="1"/>
</dbReference>
<dbReference type="InterPro" id="IPR001692">
    <property type="entry name" value="Histidinol_DH_CS"/>
</dbReference>
<name>F7WZ07_9GAMM</name>
<feature type="binding site" evidence="14 19">
    <location>
        <position position="260"/>
    </location>
    <ligand>
        <name>Zn(2+)</name>
        <dbReference type="ChEBI" id="CHEBI:29105"/>
    </ligand>
</feature>
<evidence type="ECO:0000313" key="22">
    <source>
        <dbReference type="Proteomes" id="UP000006811"/>
    </source>
</evidence>
<keyword evidence="8 14" id="KW-0479">Metal-binding</keyword>
<feature type="active site" description="Proton acceptor" evidence="14 16">
    <location>
        <position position="328"/>
    </location>
</feature>
<comment type="similarity">
    <text evidence="3 14 15 20">Belongs to the histidinol dehydrogenase family.</text>
</comment>
<dbReference type="InterPro" id="IPR016161">
    <property type="entry name" value="Ald_DH/histidinol_DH"/>
</dbReference>
<feature type="binding site" evidence="14 18">
    <location>
        <position position="420"/>
    </location>
    <ligand>
        <name>substrate</name>
    </ligand>
</feature>
<dbReference type="HOGENOM" id="CLU_006732_3_0_6"/>
<keyword evidence="9 14" id="KW-0862">Zinc</keyword>
<feature type="binding site" evidence="14 19">
    <location>
        <position position="263"/>
    </location>
    <ligand>
        <name>Zn(2+)</name>
        <dbReference type="ChEBI" id="CHEBI:29105"/>
    </ligand>
</feature>
<evidence type="ECO:0000256" key="9">
    <source>
        <dbReference type="ARBA" id="ARBA00022833"/>
    </source>
</evidence>
<dbReference type="GO" id="GO:0004399">
    <property type="term" value="F:histidinol dehydrogenase activity"/>
    <property type="evidence" value="ECO:0007669"/>
    <property type="project" value="UniProtKB-UniRule"/>
</dbReference>
<keyword evidence="22" id="KW-1185">Reference proteome</keyword>
<dbReference type="PROSITE" id="PS00611">
    <property type="entry name" value="HISOL_DEHYDROGENASE"/>
    <property type="match status" value="1"/>
</dbReference>
<dbReference type="eggNOG" id="COG0141">
    <property type="taxonomic scope" value="Bacteria"/>
</dbReference>
<evidence type="ECO:0000256" key="1">
    <source>
        <dbReference type="ARBA" id="ARBA00003850"/>
    </source>
</evidence>
<dbReference type="Gene3D" id="1.20.5.1300">
    <property type="match status" value="1"/>
</dbReference>
<evidence type="ECO:0000256" key="5">
    <source>
        <dbReference type="ARBA" id="ARBA00012965"/>
    </source>
</evidence>
<comment type="pathway">
    <text evidence="2 14 15">Amino-acid biosynthesis; L-histidine biosynthesis; L-histidine from 5-phospho-alpha-D-ribose 1-diphosphate: step 9/9.</text>
</comment>
<dbReference type="PIRSF" id="PIRSF000099">
    <property type="entry name" value="Histidinol_dh"/>
    <property type="match status" value="1"/>
</dbReference>
<evidence type="ECO:0000256" key="16">
    <source>
        <dbReference type="PIRSR" id="PIRSR000099-1"/>
    </source>
</evidence>
<feature type="binding site" evidence="14 17">
    <location>
        <position position="212"/>
    </location>
    <ligand>
        <name>NAD(+)</name>
        <dbReference type="ChEBI" id="CHEBI:57540"/>
    </ligand>
</feature>
<dbReference type="STRING" id="261317.BCTU_065"/>
<dbReference type="PANTHER" id="PTHR21256:SF2">
    <property type="entry name" value="HISTIDINE BIOSYNTHESIS TRIFUNCTIONAL PROTEIN"/>
    <property type="match status" value="1"/>
</dbReference>
<dbReference type="FunFam" id="3.40.50.1980:FF:000001">
    <property type="entry name" value="Histidinol dehydrogenase"/>
    <property type="match status" value="1"/>
</dbReference>
<evidence type="ECO:0000256" key="6">
    <source>
        <dbReference type="ARBA" id="ARBA00016531"/>
    </source>
</evidence>
<feature type="binding site" evidence="14 18">
    <location>
        <position position="260"/>
    </location>
    <ligand>
        <name>substrate</name>
    </ligand>
</feature>
<dbReference type="GO" id="GO:0005829">
    <property type="term" value="C:cytosol"/>
    <property type="evidence" value="ECO:0007669"/>
    <property type="project" value="TreeGrafter"/>
</dbReference>
<feature type="binding site" evidence="14 18">
    <location>
        <position position="328"/>
    </location>
    <ligand>
        <name>substrate</name>
    </ligand>
</feature>
<evidence type="ECO:0000256" key="11">
    <source>
        <dbReference type="ARBA" id="ARBA00023027"/>
    </source>
</evidence>
<dbReference type="HAMAP" id="MF_01024">
    <property type="entry name" value="HisD"/>
    <property type="match status" value="1"/>
</dbReference>
<reference evidence="21 22" key="1">
    <citation type="journal article" date="2011" name="Appl. Environ. Microbiol.">
        <title>The genome of Buchnera aphidicola from the aphid Cinara tujafilina provides new clues about the evolutionary history of metabolic losses in bacterial endosymbionts.</title>
        <authorList>
            <person name="Lamelas A."/>
            <person name="Gosalbes M.J."/>
            <person name="Moya A."/>
            <person name="Latorre A."/>
        </authorList>
    </citation>
    <scope>NUCLEOTIDE SEQUENCE [LARGE SCALE GENOMIC DNA]</scope>
    <source>
        <strain evidence="22">Cinara tujafilina</strain>
    </source>
</reference>
<feature type="binding site" evidence="14 17">
    <location>
        <position position="131"/>
    </location>
    <ligand>
        <name>NAD(+)</name>
        <dbReference type="ChEBI" id="CHEBI:57540"/>
    </ligand>
</feature>
<evidence type="ECO:0000256" key="8">
    <source>
        <dbReference type="ARBA" id="ARBA00022723"/>
    </source>
</evidence>
<dbReference type="UniPathway" id="UPA00031">
    <property type="reaction ID" value="UER00014"/>
</dbReference>
<dbReference type="Pfam" id="PF00815">
    <property type="entry name" value="Histidinol_dh"/>
    <property type="match status" value="1"/>
</dbReference>
<feature type="binding site" evidence="14 18">
    <location>
        <position position="263"/>
    </location>
    <ligand>
        <name>substrate</name>
    </ligand>
</feature>
<evidence type="ECO:0000256" key="12">
    <source>
        <dbReference type="ARBA" id="ARBA00023102"/>
    </source>
</evidence>
<gene>
    <name evidence="14 21" type="primary">hisD</name>
    <name evidence="21" type="ORF">BCTU_065</name>
</gene>
<dbReference type="KEGG" id="baj:BCTU_065"/>
<evidence type="ECO:0000313" key="21">
    <source>
        <dbReference type="EMBL" id="AEH39657.1"/>
    </source>
</evidence>
<dbReference type="PRINTS" id="PR00083">
    <property type="entry name" value="HOLDHDRGNASE"/>
</dbReference>
<dbReference type="NCBIfam" id="TIGR00069">
    <property type="entry name" value="hisD"/>
    <property type="match status" value="1"/>
</dbReference>
<dbReference type="PANTHER" id="PTHR21256">
    <property type="entry name" value="HISTIDINOL DEHYDROGENASE HDH"/>
    <property type="match status" value="1"/>
</dbReference>
<evidence type="ECO:0000256" key="20">
    <source>
        <dbReference type="RuleBase" id="RU004175"/>
    </source>
</evidence>
<protein>
    <recommendedName>
        <fullName evidence="6 14">Histidinol dehydrogenase</fullName>
        <shortName evidence="14 15">HDH</shortName>
        <ecNumber evidence="5 14">1.1.1.23</ecNumber>
    </recommendedName>
</protein>
<evidence type="ECO:0000256" key="4">
    <source>
        <dbReference type="ARBA" id="ARBA00011738"/>
    </source>
</evidence>
<evidence type="ECO:0000256" key="17">
    <source>
        <dbReference type="PIRSR" id="PIRSR000099-2"/>
    </source>
</evidence>
<feature type="binding site" evidence="14 18">
    <location>
        <position position="415"/>
    </location>
    <ligand>
        <name>substrate</name>
    </ligand>
</feature>
<evidence type="ECO:0000256" key="15">
    <source>
        <dbReference type="PIRNR" id="PIRNR000099"/>
    </source>
</evidence>
<evidence type="ECO:0000256" key="19">
    <source>
        <dbReference type="PIRSR" id="PIRSR000099-4"/>
    </source>
</evidence>
<comment type="subunit">
    <text evidence="4 14">Homodimer.</text>
</comment>
<dbReference type="CDD" id="cd06572">
    <property type="entry name" value="Histidinol_dh"/>
    <property type="match status" value="1"/>
</dbReference>
<accession>F7WZ07</accession>
<dbReference type="GO" id="GO:0008270">
    <property type="term" value="F:zinc ion binding"/>
    <property type="evidence" value="ECO:0007669"/>
    <property type="project" value="UniProtKB-UniRule"/>
</dbReference>
<dbReference type="OrthoDB" id="9805269at2"/>
<evidence type="ECO:0000256" key="10">
    <source>
        <dbReference type="ARBA" id="ARBA00023002"/>
    </source>
</evidence>
<dbReference type="InterPro" id="IPR022695">
    <property type="entry name" value="Histidinol_DH_monofunct"/>
</dbReference>
<comment type="function">
    <text evidence="1 14 15">Catalyzes the sequential NAD-dependent oxidations of L-histidinol to L-histidinaldehyde and then to L-histidine.</text>
</comment>
<dbReference type="Gene3D" id="3.40.50.1980">
    <property type="entry name" value="Nitrogenase molybdenum iron protein domain"/>
    <property type="match status" value="2"/>
</dbReference>
<feature type="binding site" evidence="14 19">
    <location>
        <position position="361"/>
    </location>
    <ligand>
        <name>Zn(2+)</name>
        <dbReference type="ChEBI" id="CHEBI:29105"/>
    </ligand>
</feature>
<keyword evidence="11 14" id="KW-0520">NAD</keyword>